<sequence length="53" mass="5988">MSKNTEKETIETEKSIDNIQCDNRIGALVLLVSYCGLGIFMLYKTAELLVKHI</sequence>
<proteinExistence type="predicted"/>
<dbReference type="KEGG" id="fho:H9Q81_05315"/>
<reference evidence="2 3" key="1">
    <citation type="submission" date="2020-08" db="EMBL/GenBank/DDBJ databases">
        <authorList>
            <person name="Liu C."/>
            <person name="Sun Q."/>
        </authorList>
    </citation>
    <scope>NUCLEOTIDE SEQUENCE [LARGE SCALE GENOMIC DNA]</scope>
    <source>
        <strain evidence="2 3">NSJ-57</strain>
    </source>
</reference>
<gene>
    <name evidence="2" type="ORF">H9Q81_05315</name>
</gene>
<keyword evidence="3" id="KW-1185">Reference proteome</keyword>
<keyword evidence="1" id="KW-0472">Membrane</keyword>
<name>A0A7G9GZN9_9FUSO</name>
<protein>
    <submittedName>
        <fullName evidence="2">Uncharacterized protein</fullName>
    </submittedName>
</protein>
<feature type="transmembrane region" description="Helical" evidence="1">
    <location>
        <begin position="25"/>
        <end position="43"/>
    </location>
</feature>
<keyword evidence="1" id="KW-1133">Transmembrane helix</keyword>
<dbReference type="EMBL" id="CP060637">
    <property type="protein sequence ID" value="QNM16271.1"/>
    <property type="molecule type" value="Genomic_DNA"/>
</dbReference>
<evidence type="ECO:0000256" key="1">
    <source>
        <dbReference type="SAM" id="Phobius"/>
    </source>
</evidence>
<evidence type="ECO:0000313" key="2">
    <source>
        <dbReference type="EMBL" id="QNM16271.1"/>
    </source>
</evidence>
<dbReference type="AlphaFoldDB" id="A0A7G9GZN9"/>
<accession>A0A7G9GZN9</accession>
<evidence type="ECO:0000313" key="3">
    <source>
        <dbReference type="Proteomes" id="UP000515913"/>
    </source>
</evidence>
<keyword evidence="1" id="KW-0812">Transmembrane</keyword>
<dbReference type="Proteomes" id="UP000515913">
    <property type="component" value="Chromosome"/>
</dbReference>
<dbReference type="RefSeq" id="WP_159458970.1">
    <property type="nucleotide sequence ID" value="NZ_CP060637.1"/>
</dbReference>
<organism evidence="2 3">
    <name type="scientific">Fusobacterium hominis</name>
    <dbReference type="NCBI Taxonomy" id="2764326"/>
    <lineage>
        <taxon>Bacteria</taxon>
        <taxon>Fusobacteriati</taxon>
        <taxon>Fusobacteriota</taxon>
        <taxon>Fusobacteriia</taxon>
        <taxon>Fusobacteriales</taxon>
        <taxon>Fusobacteriaceae</taxon>
        <taxon>Fusobacterium</taxon>
    </lineage>
</organism>